<dbReference type="OrthoDB" id="24630at2759"/>
<sequence>MSAIEALFGRATVDILLPSSPFSLSGAGGEWEAWRESLTAQGRTQAFYDERLPILLTLKLPLAPASSPATADAALPPPAVLSLLARTQLTLEASYINPNPNPNPSTPLTPGGPPSARPASTLTLAPPGRSASLRPAQHTLPGSLQPPQTPVPTPGTADWDRKYSRADGLLLGSFVWGEEPLGQDHDGEAKFALVWGERERAWTALFRMDVTVAYLRTRTPHPLLCLTCSATLRDKPLPPTAARSPLHALLQQYNISSSASATPDVPQTPYTASTALTSEFDDEDEDGEEDMARFEEVNLLDGLVGPVYGGGGEGERDGEDGEPQLELPSTRLSHTLRRELFSLPTLASPPSSAAPTTGTPTPLPTPQTAHTHPFGHGRARSVPAIMRKAFRRVLPVVSGLKVRMRASFLPRSGLPDEDEDEDGDGEEEAGTAPQGKRCVLSVEVENAGEGYGFELERIALRVSGEDSRTSLIAWDLRGTPQEPQAQAQESMSIFPLRLKAQDQYNLLYNVVFTRWLASAAAAAAASPARAPPGAASKRASTSLGQRTVVITVHGRPFLPLPSTPTPGRPRPQSNGHDKQEVEYVTASFPSTWNCTIDVTPPVADAAERTRTRALGEGEVLPSPNPASAAPFRSPLPPGGLGGPMPSHHLSPIASPLAAKRAAASDKRAAFSTLTLGASPRQPSTLPPRAPTRSATLPALSALNTALPHPPLSPPRFAPTKPSSMLSVSGPNGVPVPVTVPSPGRPTAAVSAAQTNRRSDPLPQPQPQPQHQPPTPAFPPYSAVSRPRTPMFQQLPAAAPAGGTGAAVEPRRNRVSFPAAASPGPSLPGPAPPTAALEGMRVESEPVLVSVALQYPQRGKGRAADREDKASIEPLDTFSLEIFVFNQSTAPRKLVVSYPTARARAGSTDGTGLEDAEKVQKDRSGFLPLENQKTIGPLLPGTCQSIQMPFLALRTGVHTIDTLELHDPDTGYTLTLRQVMTVVVRDPLPSGGEKAVPNGA</sequence>
<gene>
    <name evidence="3" type="ORF">CALCODRAFT_480554</name>
</gene>
<dbReference type="Pfam" id="PF12735">
    <property type="entry name" value="IgD3_Trs65"/>
    <property type="match status" value="1"/>
</dbReference>
<name>A0A165IJR1_9BASI</name>
<proteinExistence type="predicted"/>
<feature type="region of interest" description="Disordered" evidence="1">
    <location>
        <begin position="410"/>
        <end position="436"/>
    </location>
</feature>
<evidence type="ECO:0000259" key="2">
    <source>
        <dbReference type="Pfam" id="PF12735"/>
    </source>
</evidence>
<feature type="compositionally biased region" description="Acidic residues" evidence="1">
    <location>
        <begin position="415"/>
        <end position="429"/>
    </location>
</feature>
<dbReference type="STRING" id="1353952.A0A165IJR1"/>
<dbReference type="GO" id="GO:0006891">
    <property type="term" value="P:intra-Golgi vesicle-mediated transport"/>
    <property type="evidence" value="ECO:0007669"/>
    <property type="project" value="InterPro"/>
</dbReference>
<feature type="region of interest" description="Disordered" evidence="1">
    <location>
        <begin position="672"/>
        <end position="786"/>
    </location>
</feature>
<feature type="region of interest" description="Disordered" evidence="1">
    <location>
        <begin position="259"/>
        <end position="288"/>
    </location>
</feature>
<feature type="compositionally biased region" description="Low complexity" evidence="1">
    <location>
        <begin position="726"/>
        <end position="736"/>
    </location>
</feature>
<feature type="compositionally biased region" description="Pro residues" evidence="1">
    <location>
        <begin position="761"/>
        <end position="778"/>
    </location>
</feature>
<feature type="compositionally biased region" description="Pro residues" evidence="1">
    <location>
        <begin position="99"/>
        <end position="116"/>
    </location>
</feature>
<feature type="compositionally biased region" description="Pro residues" evidence="1">
    <location>
        <begin position="707"/>
        <end position="716"/>
    </location>
</feature>
<dbReference type="EMBL" id="KV423929">
    <property type="protein sequence ID" value="KZT60664.1"/>
    <property type="molecule type" value="Genomic_DNA"/>
</dbReference>
<dbReference type="PANTHER" id="PTHR28159">
    <property type="entry name" value="TRAFFICKING PROTEIN PARTICLE COMPLEX II-SPECIFIC SUBUNIT 65"/>
    <property type="match status" value="1"/>
</dbReference>
<dbReference type="AlphaFoldDB" id="A0A165IJR1"/>
<feature type="domain" description="Trafficking protein particle complex II-specific subunit 65 IgD3" evidence="2">
    <location>
        <begin position="921"/>
        <end position="983"/>
    </location>
</feature>
<dbReference type="InterPro" id="IPR024662">
    <property type="entry name" value="Trs65"/>
</dbReference>
<evidence type="ECO:0000313" key="4">
    <source>
        <dbReference type="Proteomes" id="UP000076842"/>
    </source>
</evidence>
<reference evidence="3 4" key="1">
    <citation type="journal article" date="2016" name="Mol. Biol. Evol.">
        <title>Comparative Genomics of Early-Diverging Mushroom-Forming Fungi Provides Insights into the Origins of Lignocellulose Decay Capabilities.</title>
        <authorList>
            <person name="Nagy L.G."/>
            <person name="Riley R."/>
            <person name="Tritt A."/>
            <person name="Adam C."/>
            <person name="Daum C."/>
            <person name="Floudas D."/>
            <person name="Sun H."/>
            <person name="Yadav J.S."/>
            <person name="Pangilinan J."/>
            <person name="Larsson K.H."/>
            <person name="Matsuura K."/>
            <person name="Barry K."/>
            <person name="Labutti K."/>
            <person name="Kuo R."/>
            <person name="Ohm R.A."/>
            <person name="Bhattacharya S.S."/>
            <person name="Shirouzu T."/>
            <person name="Yoshinaga Y."/>
            <person name="Martin F.M."/>
            <person name="Grigoriev I.V."/>
            <person name="Hibbett D.S."/>
        </authorList>
    </citation>
    <scope>NUCLEOTIDE SEQUENCE [LARGE SCALE GENOMIC DNA]</scope>
    <source>
        <strain evidence="3 4">HHB12733</strain>
    </source>
</reference>
<dbReference type="InterPro" id="IPR055420">
    <property type="entry name" value="IgD3_Trs65"/>
</dbReference>
<feature type="region of interest" description="Disordered" evidence="1">
    <location>
        <begin position="94"/>
        <end position="158"/>
    </location>
</feature>
<feature type="compositionally biased region" description="Acidic residues" evidence="1">
    <location>
        <begin position="279"/>
        <end position="288"/>
    </location>
</feature>
<feature type="compositionally biased region" description="Polar residues" evidence="1">
    <location>
        <begin position="268"/>
        <end position="277"/>
    </location>
</feature>
<feature type="compositionally biased region" description="Polar residues" evidence="1">
    <location>
        <begin position="672"/>
        <end position="683"/>
    </location>
</feature>
<feature type="region of interest" description="Disordered" evidence="1">
    <location>
        <begin position="344"/>
        <end position="380"/>
    </location>
</feature>
<feature type="region of interest" description="Disordered" evidence="1">
    <location>
        <begin position="304"/>
        <end position="326"/>
    </location>
</feature>
<feature type="compositionally biased region" description="Pro residues" evidence="1">
    <location>
        <begin position="558"/>
        <end position="569"/>
    </location>
</feature>
<keyword evidence="4" id="KW-1185">Reference proteome</keyword>
<dbReference type="GO" id="GO:0005802">
    <property type="term" value="C:trans-Golgi network"/>
    <property type="evidence" value="ECO:0007669"/>
    <property type="project" value="TreeGrafter"/>
</dbReference>
<feature type="compositionally biased region" description="Low complexity" evidence="1">
    <location>
        <begin position="344"/>
        <end position="371"/>
    </location>
</feature>
<feature type="region of interest" description="Disordered" evidence="1">
    <location>
        <begin position="555"/>
        <end position="579"/>
    </location>
</feature>
<evidence type="ECO:0000256" key="1">
    <source>
        <dbReference type="SAM" id="MobiDB-lite"/>
    </source>
</evidence>
<dbReference type="InParanoid" id="A0A165IJR1"/>
<dbReference type="Proteomes" id="UP000076842">
    <property type="component" value="Unassembled WGS sequence"/>
</dbReference>
<dbReference type="GO" id="GO:1990071">
    <property type="term" value="C:TRAPPII protein complex"/>
    <property type="evidence" value="ECO:0007669"/>
    <property type="project" value="InterPro"/>
</dbReference>
<evidence type="ECO:0000313" key="3">
    <source>
        <dbReference type="EMBL" id="KZT60664.1"/>
    </source>
</evidence>
<organism evidence="3 4">
    <name type="scientific">Calocera cornea HHB12733</name>
    <dbReference type="NCBI Taxonomy" id="1353952"/>
    <lineage>
        <taxon>Eukaryota</taxon>
        <taxon>Fungi</taxon>
        <taxon>Dikarya</taxon>
        <taxon>Basidiomycota</taxon>
        <taxon>Agaricomycotina</taxon>
        <taxon>Dacrymycetes</taxon>
        <taxon>Dacrymycetales</taxon>
        <taxon>Dacrymycetaceae</taxon>
        <taxon>Calocera</taxon>
    </lineage>
</organism>
<dbReference type="PANTHER" id="PTHR28159:SF1">
    <property type="entry name" value="TRAFFICKING PROTEIN PARTICLE COMPLEX II-SPECIFIC SUBUNIT 65"/>
    <property type="match status" value="1"/>
</dbReference>
<protein>
    <recommendedName>
        <fullName evidence="2">Trafficking protein particle complex II-specific subunit 65 IgD3 domain-containing protein</fullName>
    </recommendedName>
</protein>
<accession>A0A165IJR1</accession>
<feature type="region of interest" description="Disordered" evidence="1">
    <location>
        <begin position="615"/>
        <end position="660"/>
    </location>
</feature>